<reference evidence="2" key="1">
    <citation type="submission" date="2015-09" db="EMBL/GenBank/DDBJ databases">
        <authorList>
            <consortium name="Pathogen Informatics"/>
        </authorList>
    </citation>
    <scope>NUCLEOTIDE SEQUENCE [LARGE SCALE GENOMIC DNA]</scope>
    <source>
        <strain evidence="2">Lake Konstanz</strain>
    </source>
</reference>
<proteinExistence type="predicted"/>
<dbReference type="CDD" id="cd22928">
    <property type="entry name" value="HFD_POLE3_DPB4"/>
    <property type="match status" value="1"/>
</dbReference>
<gene>
    <name evidence="1" type="ORF">BSAL_71150</name>
</gene>
<evidence type="ECO:0000313" key="1">
    <source>
        <dbReference type="EMBL" id="CUI14141.1"/>
    </source>
</evidence>
<accession>A0A0S4KIL7</accession>
<dbReference type="GO" id="GO:0046982">
    <property type="term" value="F:protein heterodimerization activity"/>
    <property type="evidence" value="ECO:0007669"/>
    <property type="project" value="InterPro"/>
</dbReference>
<dbReference type="VEuPathDB" id="TriTrypDB:BSAL_71150"/>
<dbReference type="AlphaFoldDB" id="A0A0S4KIL7"/>
<sequence length="135" mass="14439">MEPPVHHTDEANIPAVVDVAPTTDIDKNLPPPSASKTIGPFPLAPSQVDQVVKRATPQGYQVSKDAKAAINKSANVFLLFMEALISSEKVSALHTGKRQQPPKRVTISAADVKNALQDAGMAHLLPLMSANKRSR</sequence>
<dbReference type="Gene3D" id="1.10.20.10">
    <property type="entry name" value="Histone, subunit A"/>
    <property type="match status" value="1"/>
</dbReference>
<dbReference type="Proteomes" id="UP000051952">
    <property type="component" value="Unassembled WGS sequence"/>
</dbReference>
<protein>
    <recommendedName>
        <fullName evidence="3">Transcription factor CBF/NF-Y/archaeal histone domain-containing protein</fullName>
    </recommendedName>
</protein>
<dbReference type="OrthoDB" id="1707486at2759"/>
<dbReference type="SUPFAM" id="SSF47113">
    <property type="entry name" value="Histone-fold"/>
    <property type="match status" value="1"/>
</dbReference>
<keyword evidence="2" id="KW-1185">Reference proteome</keyword>
<name>A0A0S4KIL7_BODSA</name>
<evidence type="ECO:0000313" key="2">
    <source>
        <dbReference type="Proteomes" id="UP000051952"/>
    </source>
</evidence>
<dbReference type="InterPro" id="IPR009072">
    <property type="entry name" value="Histone-fold"/>
</dbReference>
<dbReference type="EMBL" id="CYKH01000544">
    <property type="protein sequence ID" value="CUI14141.1"/>
    <property type="molecule type" value="Genomic_DNA"/>
</dbReference>
<evidence type="ECO:0008006" key="3">
    <source>
        <dbReference type="Google" id="ProtNLM"/>
    </source>
</evidence>
<organism evidence="1 2">
    <name type="scientific">Bodo saltans</name>
    <name type="common">Flagellated protozoan</name>
    <dbReference type="NCBI Taxonomy" id="75058"/>
    <lineage>
        <taxon>Eukaryota</taxon>
        <taxon>Discoba</taxon>
        <taxon>Euglenozoa</taxon>
        <taxon>Kinetoplastea</taxon>
        <taxon>Metakinetoplastina</taxon>
        <taxon>Eubodonida</taxon>
        <taxon>Bodonidae</taxon>
        <taxon>Bodo</taxon>
    </lineage>
</organism>